<keyword evidence="1" id="KW-0472">Membrane</keyword>
<evidence type="ECO:0000313" key="4">
    <source>
        <dbReference type="Proteomes" id="UP000332933"/>
    </source>
</evidence>
<sequence length="128" mass="14098">MIAPTHLLDGVVVSLSHGRRWFVVLGRINLITTLALGVSFVLLLAPAMTNNLYYWPRFNTSSYQVYLIDVLNVKLQTAHTGAIDLLSLDAAQHKSYATAAVEPHFASNYARRVLLATMSHTKMADADA</sequence>
<evidence type="ECO:0000256" key="1">
    <source>
        <dbReference type="SAM" id="Phobius"/>
    </source>
</evidence>
<keyword evidence="4" id="KW-1185">Reference proteome</keyword>
<reference evidence="3 4" key="1">
    <citation type="submission" date="2019-03" db="EMBL/GenBank/DDBJ databases">
        <authorList>
            <person name="Gaulin E."/>
            <person name="Dumas B."/>
        </authorList>
    </citation>
    <scope>NUCLEOTIDE SEQUENCE [LARGE SCALE GENOMIC DNA]</scope>
    <source>
        <strain evidence="3">CBS 568.67</strain>
    </source>
</reference>
<name>A0A485LGR2_9STRA</name>
<keyword evidence="1" id="KW-1133">Transmembrane helix</keyword>
<reference evidence="2" key="2">
    <citation type="submission" date="2019-06" db="EMBL/GenBank/DDBJ databases">
        <title>Genomics analysis of Aphanomyces spp. identifies a new class of oomycete effector associated with host adaptation.</title>
        <authorList>
            <person name="Gaulin E."/>
        </authorList>
    </citation>
    <scope>NUCLEOTIDE SEQUENCE</scope>
    <source>
        <strain evidence="2">CBS 578.67</strain>
    </source>
</reference>
<protein>
    <submittedName>
        <fullName evidence="3">Aste57867_21136 protein</fullName>
    </submittedName>
</protein>
<dbReference type="EMBL" id="VJMH01006958">
    <property type="protein sequence ID" value="KAF0687055.1"/>
    <property type="molecule type" value="Genomic_DNA"/>
</dbReference>
<keyword evidence="1" id="KW-0812">Transmembrane</keyword>
<dbReference type="Proteomes" id="UP000332933">
    <property type="component" value="Unassembled WGS sequence"/>
</dbReference>
<proteinExistence type="predicted"/>
<organism evidence="3 4">
    <name type="scientific">Aphanomyces stellatus</name>
    <dbReference type="NCBI Taxonomy" id="120398"/>
    <lineage>
        <taxon>Eukaryota</taxon>
        <taxon>Sar</taxon>
        <taxon>Stramenopiles</taxon>
        <taxon>Oomycota</taxon>
        <taxon>Saprolegniomycetes</taxon>
        <taxon>Saprolegniales</taxon>
        <taxon>Verrucalvaceae</taxon>
        <taxon>Aphanomyces</taxon>
    </lineage>
</organism>
<evidence type="ECO:0000313" key="3">
    <source>
        <dbReference type="EMBL" id="VFT97810.1"/>
    </source>
</evidence>
<accession>A0A485LGR2</accession>
<feature type="transmembrane region" description="Helical" evidence="1">
    <location>
        <begin position="20"/>
        <end position="45"/>
    </location>
</feature>
<gene>
    <name evidence="3" type="primary">Aste57867_21136</name>
    <name evidence="2" type="ORF">As57867_021068</name>
    <name evidence="3" type="ORF">ASTE57867_21136</name>
</gene>
<dbReference type="EMBL" id="CAADRA010006984">
    <property type="protein sequence ID" value="VFT97810.1"/>
    <property type="molecule type" value="Genomic_DNA"/>
</dbReference>
<evidence type="ECO:0000313" key="2">
    <source>
        <dbReference type="EMBL" id="KAF0687055.1"/>
    </source>
</evidence>
<dbReference type="AlphaFoldDB" id="A0A485LGR2"/>